<reference evidence="1 2" key="1">
    <citation type="submission" date="2024-09" db="EMBL/GenBank/DDBJ databases">
        <title>Rethinking Asexuality: The Enigmatic Case of Functional Sexual Genes in Lepraria (Stereocaulaceae).</title>
        <authorList>
            <person name="Doellman M."/>
            <person name="Sun Y."/>
            <person name="Barcenas-Pena A."/>
            <person name="Lumbsch H.T."/>
            <person name="Grewe F."/>
        </authorList>
    </citation>
    <scope>NUCLEOTIDE SEQUENCE [LARGE SCALE GENOMIC DNA]</scope>
    <source>
        <strain evidence="1 2">Grewe 0041</strain>
    </source>
</reference>
<dbReference type="Proteomes" id="UP001590951">
    <property type="component" value="Unassembled WGS sequence"/>
</dbReference>
<evidence type="ECO:0000313" key="2">
    <source>
        <dbReference type="Proteomes" id="UP001590951"/>
    </source>
</evidence>
<name>A0ABR4ATP1_9LECA</name>
<accession>A0ABR4ATP1</accession>
<sequence length="196" mass="21883">MAQIIGSIRKQTLAHSSFGTEKSALVTLRKIGKSIILTGACDEFGSEVLNTLHLEEPSLDKAMNEIVDEMSEDEKAKMHSNREWVEKARDLIGLGKDHGMYETLDAMLRKIGVGRGQGKAQEPKYVGLDGTVTTKKSANKIQKLKAPRRDMCRGCGCGNPRCSSCWGDEEDGFLEYRRRGLKIQKDSRKKHRSINT</sequence>
<comment type="caution">
    <text evidence="1">The sequence shown here is derived from an EMBL/GenBank/DDBJ whole genome shotgun (WGS) entry which is preliminary data.</text>
</comment>
<organism evidence="1 2">
    <name type="scientific">Lepraria finkii</name>
    <dbReference type="NCBI Taxonomy" id="1340010"/>
    <lineage>
        <taxon>Eukaryota</taxon>
        <taxon>Fungi</taxon>
        <taxon>Dikarya</taxon>
        <taxon>Ascomycota</taxon>
        <taxon>Pezizomycotina</taxon>
        <taxon>Lecanoromycetes</taxon>
        <taxon>OSLEUM clade</taxon>
        <taxon>Lecanoromycetidae</taxon>
        <taxon>Lecanorales</taxon>
        <taxon>Lecanorineae</taxon>
        <taxon>Stereocaulaceae</taxon>
        <taxon>Lepraria</taxon>
    </lineage>
</organism>
<dbReference type="EMBL" id="JBHFEH010000072">
    <property type="protein sequence ID" value="KAL2049063.1"/>
    <property type="molecule type" value="Genomic_DNA"/>
</dbReference>
<protein>
    <submittedName>
        <fullName evidence="1">Uncharacterized protein</fullName>
    </submittedName>
</protein>
<evidence type="ECO:0000313" key="1">
    <source>
        <dbReference type="EMBL" id="KAL2049063.1"/>
    </source>
</evidence>
<gene>
    <name evidence="1" type="ORF">ABVK25_010659</name>
</gene>
<proteinExistence type="predicted"/>
<keyword evidence="2" id="KW-1185">Reference proteome</keyword>